<dbReference type="PRINTS" id="PR00465">
    <property type="entry name" value="EP450IV"/>
</dbReference>
<evidence type="ECO:0000256" key="3">
    <source>
        <dbReference type="ARBA" id="ARBA00004174"/>
    </source>
</evidence>
<dbReference type="InterPro" id="IPR036396">
    <property type="entry name" value="Cyt_P450_sf"/>
</dbReference>
<evidence type="ECO:0000256" key="4">
    <source>
        <dbReference type="ARBA" id="ARBA00004406"/>
    </source>
</evidence>
<protein>
    <recommendedName>
        <fullName evidence="17">Cytochrome P450</fullName>
    </recommendedName>
</protein>
<evidence type="ECO:0000256" key="6">
    <source>
        <dbReference type="ARBA" id="ARBA00022617"/>
    </source>
</evidence>
<comment type="similarity">
    <text evidence="5 15">Belongs to the cytochrome P450 family.</text>
</comment>
<dbReference type="AlphaFoldDB" id="A0A1B6KMJ5"/>
<organism evidence="16">
    <name type="scientific">Graphocephala atropunctata</name>
    <dbReference type="NCBI Taxonomy" id="36148"/>
    <lineage>
        <taxon>Eukaryota</taxon>
        <taxon>Metazoa</taxon>
        <taxon>Ecdysozoa</taxon>
        <taxon>Arthropoda</taxon>
        <taxon>Hexapoda</taxon>
        <taxon>Insecta</taxon>
        <taxon>Pterygota</taxon>
        <taxon>Neoptera</taxon>
        <taxon>Paraneoptera</taxon>
        <taxon>Hemiptera</taxon>
        <taxon>Auchenorrhyncha</taxon>
        <taxon>Membracoidea</taxon>
        <taxon>Cicadellidae</taxon>
        <taxon>Cicadellinae</taxon>
        <taxon>Cicadellini</taxon>
        <taxon>Graphocephala</taxon>
    </lineage>
</organism>
<evidence type="ECO:0008006" key="17">
    <source>
        <dbReference type="Google" id="ProtNLM"/>
    </source>
</evidence>
<dbReference type="InterPro" id="IPR050476">
    <property type="entry name" value="Insect_CytP450_Detox"/>
</dbReference>
<keyword evidence="13" id="KW-0472">Membrane</keyword>
<keyword evidence="10 15" id="KW-0560">Oxidoreductase</keyword>
<dbReference type="PROSITE" id="PS00086">
    <property type="entry name" value="CYTOCHROME_P450"/>
    <property type="match status" value="1"/>
</dbReference>
<dbReference type="GO" id="GO:0016705">
    <property type="term" value="F:oxidoreductase activity, acting on paired donors, with incorporation or reduction of molecular oxygen"/>
    <property type="evidence" value="ECO:0007669"/>
    <property type="project" value="InterPro"/>
</dbReference>
<evidence type="ECO:0000256" key="2">
    <source>
        <dbReference type="ARBA" id="ARBA00003690"/>
    </source>
</evidence>
<name>A0A1B6KMJ5_9HEMI</name>
<proteinExistence type="inferred from homology"/>
<comment type="subcellular location">
    <subcellularLocation>
        <location evidence="4">Endoplasmic reticulum membrane</location>
        <topology evidence="4">Peripheral membrane protein</topology>
    </subcellularLocation>
    <subcellularLocation>
        <location evidence="3">Microsome membrane</location>
        <topology evidence="3">Peripheral membrane protein</topology>
    </subcellularLocation>
</comment>
<sequence length="286" mass="33144">MIKPEIKDYITNLIYTTVAYRESNQIQRFDFLDLLIKIRQNEIILDDDERTISGNEISGKKPSNKNEVGMTFEQMAAEAYLFFGASFDSLSSVIVFCLYELSCNQSIQNRVFLEIEETLNRFDGTICFQALQEMPYLDQVINETMRCYPPFSYLSRVCTKSYKIPESNVTLEEGNRLIIPVYSIHNDPKHYPEPHLFDPERFNPENCKSRHPFVFLPFGEGPRVCIGLRYSLMMVKTAIVTIVNDYAFSLAKDIQVPPQINTRCIVLLPSQPLHLVLTHRRHKPLT</sequence>
<dbReference type="GO" id="GO:0004497">
    <property type="term" value="F:monooxygenase activity"/>
    <property type="evidence" value="ECO:0007669"/>
    <property type="project" value="UniProtKB-KW"/>
</dbReference>
<keyword evidence="8" id="KW-0256">Endoplasmic reticulum</keyword>
<dbReference type="InterPro" id="IPR002403">
    <property type="entry name" value="Cyt_P450_E_grp-IV"/>
</dbReference>
<evidence type="ECO:0000256" key="8">
    <source>
        <dbReference type="ARBA" id="ARBA00022824"/>
    </source>
</evidence>
<dbReference type="PANTHER" id="PTHR24292:SF100">
    <property type="entry name" value="CYTOCHROME P450 6A16, ISOFORM B-RELATED"/>
    <property type="match status" value="1"/>
</dbReference>
<evidence type="ECO:0000256" key="5">
    <source>
        <dbReference type="ARBA" id="ARBA00010617"/>
    </source>
</evidence>
<dbReference type="Gene3D" id="1.10.630.10">
    <property type="entry name" value="Cytochrome P450"/>
    <property type="match status" value="1"/>
</dbReference>
<dbReference type="EMBL" id="GEBQ01027298">
    <property type="protein sequence ID" value="JAT12679.1"/>
    <property type="molecule type" value="Transcribed_RNA"/>
</dbReference>
<evidence type="ECO:0000256" key="7">
    <source>
        <dbReference type="ARBA" id="ARBA00022723"/>
    </source>
</evidence>
<evidence type="ECO:0000256" key="9">
    <source>
        <dbReference type="ARBA" id="ARBA00022848"/>
    </source>
</evidence>
<dbReference type="InterPro" id="IPR017972">
    <property type="entry name" value="Cyt_P450_CS"/>
</dbReference>
<keyword evidence="9" id="KW-0492">Microsome</keyword>
<dbReference type="InterPro" id="IPR001128">
    <property type="entry name" value="Cyt_P450"/>
</dbReference>
<evidence type="ECO:0000256" key="13">
    <source>
        <dbReference type="ARBA" id="ARBA00023136"/>
    </source>
</evidence>
<evidence type="ECO:0000313" key="16">
    <source>
        <dbReference type="EMBL" id="JAT12679.1"/>
    </source>
</evidence>
<dbReference type="PANTHER" id="PTHR24292">
    <property type="entry name" value="CYTOCHROME P450"/>
    <property type="match status" value="1"/>
</dbReference>
<evidence type="ECO:0000256" key="10">
    <source>
        <dbReference type="ARBA" id="ARBA00023002"/>
    </source>
</evidence>
<accession>A0A1B6KMJ5</accession>
<keyword evidence="12 15" id="KW-0503">Monooxygenase</keyword>
<dbReference type="PRINTS" id="PR00385">
    <property type="entry name" value="P450"/>
</dbReference>
<feature type="binding site" description="axial binding residue" evidence="14">
    <location>
        <position position="225"/>
    </location>
    <ligand>
        <name>heme</name>
        <dbReference type="ChEBI" id="CHEBI:30413"/>
    </ligand>
    <ligandPart>
        <name>Fe</name>
        <dbReference type="ChEBI" id="CHEBI:18248"/>
    </ligandPart>
</feature>
<evidence type="ECO:0000256" key="12">
    <source>
        <dbReference type="ARBA" id="ARBA00023033"/>
    </source>
</evidence>
<dbReference type="GO" id="GO:0005506">
    <property type="term" value="F:iron ion binding"/>
    <property type="evidence" value="ECO:0007669"/>
    <property type="project" value="InterPro"/>
</dbReference>
<reference evidence="16" key="1">
    <citation type="submission" date="2015-11" db="EMBL/GenBank/DDBJ databases">
        <title>De novo transcriptome assembly of four potential Pierce s Disease insect vectors from Arizona vineyards.</title>
        <authorList>
            <person name="Tassone E.E."/>
        </authorList>
    </citation>
    <scope>NUCLEOTIDE SEQUENCE</scope>
</reference>
<dbReference type="GO" id="GO:0020037">
    <property type="term" value="F:heme binding"/>
    <property type="evidence" value="ECO:0007669"/>
    <property type="project" value="InterPro"/>
</dbReference>
<dbReference type="Pfam" id="PF00067">
    <property type="entry name" value="p450"/>
    <property type="match status" value="1"/>
</dbReference>
<keyword evidence="11 14" id="KW-0408">Iron</keyword>
<gene>
    <name evidence="16" type="ORF">g.12484</name>
</gene>
<dbReference type="SUPFAM" id="SSF48264">
    <property type="entry name" value="Cytochrome P450"/>
    <property type="match status" value="1"/>
</dbReference>
<dbReference type="GO" id="GO:0005789">
    <property type="term" value="C:endoplasmic reticulum membrane"/>
    <property type="evidence" value="ECO:0007669"/>
    <property type="project" value="UniProtKB-SubCell"/>
</dbReference>
<evidence type="ECO:0000256" key="1">
    <source>
        <dbReference type="ARBA" id="ARBA00001971"/>
    </source>
</evidence>
<comment type="function">
    <text evidence="2">May be involved in the metabolism of insect hormones and in the breakdown of synthetic insecticides.</text>
</comment>
<keyword evidence="7 14" id="KW-0479">Metal-binding</keyword>
<keyword evidence="6 14" id="KW-0349">Heme</keyword>
<evidence type="ECO:0000256" key="14">
    <source>
        <dbReference type="PIRSR" id="PIRSR602403-1"/>
    </source>
</evidence>
<comment type="cofactor">
    <cofactor evidence="1 14">
        <name>heme</name>
        <dbReference type="ChEBI" id="CHEBI:30413"/>
    </cofactor>
</comment>
<evidence type="ECO:0000256" key="11">
    <source>
        <dbReference type="ARBA" id="ARBA00023004"/>
    </source>
</evidence>
<evidence type="ECO:0000256" key="15">
    <source>
        <dbReference type="RuleBase" id="RU000461"/>
    </source>
</evidence>